<feature type="compositionally biased region" description="Low complexity" evidence="6">
    <location>
        <begin position="224"/>
        <end position="240"/>
    </location>
</feature>
<keyword evidence="2" id="KW-0479">Metal-binding</keyword>
<dbReference type="GO" id="GO:0033260">
    <property type="term" value="P:nuclear DNA replication"/>
    <property type="evidence" value="ECO:0007669"/>
    <property type="project" value="TreeGrafter"/>
</dbReference>
<evidence type="ECO:0000256" key="2">
    <source>
        <dbReference type="ARBA" id="ARBA00022723"/>
    </source>
</evidence>
<feature type="region of interest" description="Disordered" evidence="6">
    <location>
        <begin position="211"/>
        <end position="259"/>
    </location>
</feature>
<gene>
    <name evidence="7" type="ORF">HETIRDRAFT_450666</name>
</gene>
<dbReference type="GO" id="GO:0003676">
    <property type="term" value="F:nucleic acid binding"/>
    <property type="evidence" value="ECO:0007669"/>
    <property type="project" value="InterPro"/>
</dbReference>
<protein>
    <recommendedName>
        <fullName evidence="9">Coiled-coil domain-containing protein 16</fullName>
    </recommendedName>
</protein>
<keyword evidence="3" id="KW-0863">Zinc-finger</keyword>
<feature type="compositionally biased region" description="Basic and acidic residues" evidence="6">
    <location>
        <begin position="241"/>
        <end position="259"/>
    </location>
</feature>
<dbReference type="STRING" id="747525.W4KAT9"/>
<feature type="region of interest" description="Disordered" evidence="6">
    <location>
        <begin position="63"/>
        <end position="177"/>
    </location>
</feature>
<evidence type="ECO:0000313" key="7">
    <source>
        <dbReference type="EMBL" id="ETW82947.1"/>
    </source>
</evidence>
<dbReference type="GO" id="GO:0044773">
    <property type="term" value="P:mitotic DNA damage checkpoint signaling"/>
    <property type="evidence" value="ECO:0007669"/>
    <property type="project" value="TreeGrafter"/>
</dbReference>
<dbReference type="InParanoid" id="W4KAT9"/>
<evidence type="ECO:0000256" key="5">
    <source>
        <dbReference type="ARBA" id="ARBA00023242"/>
    </source>
</evidence>
<dbReference type="PANTHER" id="PTHR13278:SF0">
    <property type="entry name" value="ZINC FINGER PROTEIN 830"/>
    <property type="match status" value="1"/>
</dbReference>
<comment type="subcellular location">
    <subcellularLocation>
        <location evidence="1">Nucleus</location>
    </subcellularLocation>
</comment>
<dbReference type="GO" id="GO:0008270">
    <property type="term" value="F:zinc ion binding"/>
    <property type="evidence" value="ECO:0007669"/>
    <property type="project" value="UniProtKB-KW"/>
</dbReference>
<dbReference type="HOGENOM" id="CLU_041821_1_0_1"/>
<accession>W4KAT9</accession>
<keyword evidence="8" id="KW-1185">Reference proteome</keyword>
<dbReference type="KEGG" id="hir:HETIRDRAFT_450666"/>
<evidence type="ECO:0000313" key="8">
    <source>
        <dbReference type="Proteomes" id="UP000030671"/>
    </source>
</evidence>
<sequence>MSDARALLQARRKESAARVSHPYATYTAAGQLRCVVCGTAVRGAWEGHIGSKAHRVNAVRAREEAAKKRRMEEEEASAAKKRRVAEEREEEEEEEEGDEEEGGRQERREEEEEGGEEGAKPGGFPADFFSDPTRAPPVRDADEDEIMEDTQAAGGDSASAPPPPATTTPAEAGTALDAEWAAFERTVLAAPAAEVTDDDRRAAFARATVFAEPAPAAPNEGMPAQSGAADGTAAATAAASEAKEETQEERRQRIEREERELIMDRMVEEERAQEEADERVSALKGRLEMLKKRREATKAKKIDRTLVG</sequence>
<evidence type="ECO:0000256" key="6">
    <source>
        <dbReference type="SAM" id="MobiDB-lite"/>
    </source>
</evidence>
<organism evidence="7 8">
    <name type="scientific">Heterobasidion irregulare (strain TC 32-1)</name>
    <dbReference type="NCBI Taxonomy" id="747525"/>
    <lineage>
        <taxon>Eukaryota</taxon>
        <taxon>Fungi</taxon>
        <taxon>Dikarya</taxon>
        <taxon>Basidiomycota</taxon>
        <taxon>Agaricomycotina</taxon>
        <taxon>Agaricomycetes</taxon>
        <taxon>Russulales</taxon>
        <taxon>Bondarzewiaceae</taxon>
        <taxon>Heterobasidion</taxon>
        <taxon>Heterobasidion annosum species complex</taxon>
    </lineage>
</organism>
<reference evidence="7 8" key="1">
    <citation type="journal article" date="2012" name="New Phytol.">
        <title>Insight into trade-off between wood decay and parasitism from the genome of a fungal forest pathogen.</title>
        <authorList>
            <person name="Olson A."/>
            <person name="Aerts A."/>
            <person name="Asiegbu F."/>
            <person name="Belbahri L."/>
            <person name="Bouzid O."/>
            <person name="Broberg A."/>
            <person name="Canback B."/>
            <person name="Coutinho P.M."/>
            <person name="Cullen D."/>
            <person name="Dalman K."/>
            <person name="Deflorio G."/>
            <person name="van Diepen L.T."/>
            <person name="Dunand C."/>
            <person name="Duplessis S."/>
            <person name="Durling M."/>
            <person name="Gonthier P."/>
            <person name="Grimwood J."/>
            <person name="Fossdal C.G."/>
            <person name="Hansson D."/>
            <person name="Henrissat B."/>
            <person name="Hietala A."/>
            <person name="Himmelstrand K."/>
            <person name="Hoffmeister D."/>
            <person name="Hogberg N."/>
            <person name="James T.Y."/>
            <person name="Karlsson M."/>
            <person name="Kohler A."/>
            <person name="Kues U."/>
            <person name="Lee Y.H."/>
            <person name="Lin Y.C."/>
            <person name="Lind M."/>
            <person name="Lindquist E."/>
            <person name="Lombard V."/>
            <person name="Lucas S."/>
            <person name="Lunden K."/>
            <person name="Morin E."/>
            <person name="Murat C."/>
            <person name="Park J."/>
            <person name="Raffaello T."/>
            <person name="Rouze P."/>
            <person name="Salamov A."/>
            <person name="Schmutz J."/>
            <person name="Solheim H."/>
            <person name="Stahlberg J."/>
            <person name="Velez H."/>
            <person name="de Vries R.P."/>
            <person name="Wiebenga A."/>
            <person name="Woodward S."/>
            <person name="Yakovlev I."/>
            <person name="Garbelotto M."/>
            <person name="Martin F."/>
            <person name="Grigoriev I.V."/>
            <person name="Stenlid J."/>
        </authorList>
    </citation>
    <scope>NUCLEOTIDE SEQUENCE [LARGE SCALE GENOMIC DNA]</scope>
    <source>
        <strain evidence="7 8">TC 32-1</strain>
    </source>
</reference>
<keyword evidence="4" id="KW-0862">Zinc</keyword>
<dbReference type="GO" id="GO:0033314">
    <property type="term" value="P:mitotic DNA replication checkpoint signaling"/>
    <property type="evidence" value="ECO:0007669"/>
    <property type="project" value="TreeGrafter"/>
</dbReference>
<dbReference type="RefSeq" id="XP_009545247.1">
    <property type="nucleotide sequence ID" value="XM_009546952.1"/>
</dbReference>
<proteinExistence type="predicted"/>
<dbReference type="OrthoDB" id="77607at2759"/>
<dbReference type="EMBL" id="KI925457">
    <property type="protein sequence ID" value="ETW82947.1"/>
    <property type="molecule type" value="Genomic_DNA"/>
</dbReference>
<dbReference type="Proteomes" id="UP000030671">
    <property type="component" value="Unassembled WGS sequence"/>
</dbReference>
<dbReference type="PANTHER" id="PTHR13278">
    <property type="entry name" value="ZINC FINGER PROTEIN 830"/>
    <property type="match status" value="1"/>
</dbReference>
<feature type="compositionally biased region" description="Acidic residues" evidence="6">
    <location>
        <begin position="87"/>
        <end position="101"/>
    </location>
</feature>
<dbReference type="eggNOG" id="ENOG502S9DW">
    <property type="taxonomic scope" value="Eukaryota"/>
</dbReference>
<feature type="compositionally biased region" description="Basic and acidic residues" evidence="6">
    <location>
        <begin position="63"/>
        <end position="72"/>
    </location>
</feature>
<dbReference type="GeneID" id="20676069"/>
<name>W4KAT9_HETIT</name>
<evidence type="ECO:0000256" key="1">
    <source>
        <dbReference type="ARBA" id="ARBA00004123"/>
    </source>
</evidence>
<dbReference type="GO" id="GO:0005681">
    <property type="term" value="C:spliceosomal complex"/>
    <property type="evidence" value="ECO:0007669"/>
    <property type="project" value="InterPro"/>
</dbReference>
<evidence type="ECO:0000256" key="4">
    <source>
        <dbReference type="ARBA" id="ARBA00022833"/>
    </source>
</evidence>
<evidence type="ECO:0000256" key="3">
    <source>
        <dbReference type="ARBA" id="ARBA00022771"/>
    </source>
</evidence>
<dbReference type="InterPro" id="IPR040050">
    <property type="entry name" value="ZNF830-like"/>
</dbReference>
<evidence type="ECO:0008006" key="9">
    <source>
        <dbReference type="Google" id="ProtNLM"/>
    </source>
</evidence>
<keyword evidence="5" id="KW-0539">Nucleus</keyword>
<dbReference type="AlphaFoldDB" id="W4KAT9"/>